<dbReference type="GeneID" id="28873637"/>
<feature type="compositionally biased region" description="Basic and acidic residues" evidence="1">
    <location>
        <begin position="136"/>
        <end position="155"/>
    </location>
</feature>
<dbReference type="RefSeq" id="XP_018150502.1">
    <property type="nucleotide sequence ID" value="XM_018309530.1"/>
</dbReference>
<feature type="compositionally biased region" description="Acidic residues" evidence="1">
    <location>
        <begin position="120"/>
        <end position="135"/>
    </location>
</feature>
<evidence type="ECO:0000313" key="2">
    <source>
        <dbReference type="EMBL" id="OBR01984.1"/>
    </source>
</evidence>
<feature type="compositionally biased region" description="Polar residues" evidence="1">
    <location>
        <begin position="165"/>
        <end position="182"/>
    </location>
</feature>
<sequence>MARVSQKKTNTSASPILPKQPPLVSSLDPGSNDTPLEPGCQPNTEPNLETNHETNHETNREPSRASITSEQPIIAAAGQAFSNVPAGQSQAGAAANGAPNTKSPICLTSRLLLMANEGSSDNDSDDGLYLEEDVDSDRHETPELGRGRRRPDKDCLASLNGGGSDSLNHSPDNSIQVNQDPDSSLLMPKTSSRPHPVRPKTYQTPLVEDENDEGVLYDEEDKGEDNDDDHDNHNDSNGKDEKHMANDATARHDHDASHTLTVTPDITTTGDQKLLQAIKQLRSGAMLTDNSVRALQTKMAKSIGLDSSIAIVGSSVFLPSPQYNRRPGCRHQCAGVSLHPCTPSSIIKARQSTNPMPSVPKLQSSLLPPTLLETKPSWTQAITQGTNVPLNTVPSQYRQRIRKRLSEQQLHSAPSVPSGGPSSRDTASGTTGVRTTIHYGVMYSTAAVPDPVFCTTAAYCTTSLVIITRRRHATQDGPRHNQGRQLRGPARCACQN</sequence>
<feature type="region of interest" description="Disordered" evidence="1">
    <location>
        <begin position="116"/>
        <end position="264"/>
    </location>
</feature>
<keyword evidence="3" id="KW-1185">Reference proteome</keyword>
<feature type="region of interest" description="Disordered" evidence="1">
    <location>
        <begin position="472"/>
        <end position="496"/>
    </location>
</feature>
<dbReference type="VEuPathDB" id="FungiDB:CH63R_14556"/>
<comment type="caution">
    <text evidence="2">The sequence shown here is derived from an EMBL/GenBank/DDBJ whole genome shotgun (WGS) entry which is preliminary data.</text>
</comment>
<feature type="compositionally biased region" description="Acidic residues" evidence="1">
    <location>
        <begin position="207"/>
        <end position="229"/>
    </location>
</feature>
<organism evidence="2 3">
    <name type="scientific">Colletotrichum higginsianum (strain IMI 349063)</name>
    <name type="common">Crucifer anthracnose fungus</name>
    <dbReference type="NCBI Taxonomy" id="759273"/>
    <lineage>
        <taxon>Eukaryota</taxon>
        <taxon>Fungi</taxon>
        <taxon>Dikarya</taxon>
        <taxon>Ascomycota</taxon>
        <taxon>Pezizomycotina</taxon>
        <taxon>Sordariomycetes</taxon>
        <taxon>Hypocreomycetidae</taxon>
        <taxon>Glomerellales</taxon>
        <taxon>Glomerellaceae</taxon>
        <taxon>Colletotrichum</taxon>
        <taxon>Colletotrichum destructivum species complex</taxon>
    </lineage>
</organism>
<feature type="compositionally biased region" description="Low complexity" evidence="1">
    <location>
        <begin position="85"/>
        <end position="100"/>
    </location>
</feature>
<protein>
    <submittedName>
        <fullName evidence="2">Uncharacterized protein</fullName>
    </submittedName>
</protein>
<dbReference type="EMBL" id="LTAN01000012">
    <property type="protein sequence ID" value="OBR01984.1"/>
    <property type="molecule type" value="Genomic_DNA"/>
</dbReference>
<feature type="region of interest" description="Disordered" evidence="1">
    <location>
        <begin position="1"/>
        <end position="103"/>
    </location>
</feature>
<feature type="region of interest" description="Disordered" evidence="1">
    <location>
        <begin position="405"/>
        <end position="431"/>
    </location>
</feature>
<dbReference type="KEGG" id="chig:CH63R_14556"/>
<evidence type="ECO:0000313" key="3">
    <source>
        <dbReference type="Proteomes" id="UP000092177"/>
    </source>
</evidence>
<feature type="compositionally biased region" description="Basic and acidic residues" evidence="1">
    <location>
        <begin position="50"/>
        <end position="63"/>
    </location>
</feature>
<feature type="compositionally biased region" description="Basic and acidic residues" evidence="1">
    <location>
        <begin position="230"/>
        <end position="257"/>
    </location>
</feature>
<feature type="compositionally biased region" description="Low complexity" evidence="1">
    <location>
        <begin position="412"/>
        <end position="423"/>
    </location>
</feature>
<accession>A0A1B7XQH9</accession>
<reference evidence="3" key="1">
    <citation type="journal article" date="2017" name="BMC Genomics">
        <title>Gapless genome assembly of Colletotrichum higginsianum reveals chromosome structure and association of transposable elements with secondary metabolite gene clusters.</title>
        <authorList>
            <person name="Dallery J.-F."/>
            <person name="Lapalu N."/>
            <person name="Zampounis A."/>
            <person name="Pigne S."/>
            <person name="Luyten I."/>
            <person name="Amselem J."/>
            <person name="Wittenberg A.H.J."/>
            <person name="Zhou S."/>
            <person name="de Queiroz M.V."/>
            <person name="Robin G.P."/>
            <person name="Auger A."/>
            <person name="Hainaut M."/>
            <person name="Henrissat B."/>
            <person name="Kim K.-T."/>
            <person name="Lee Y.-H."/>
            <person name="Lespinet O."/>
            <person name="Schwartz D.C."/>
            <person name="Thon M.R."/>
            <person name="O'Connell R.J."/>
        </authorList>
    </citation>
    <scope>NUCLEOTIDE SEQUENCE [LARGE SCALE GENOMIC DNA]</scope>
    <source>
        <strain evidence="3">IMI 349063</strain>
    </source>
</reference>
<proteinExistence type="predicted"/>
<name>A0A1B7XQH9_COLHI</name>
<gene>
    <name evidence="2" type="ORF">CH63R_14556</name>
</gene>
<dbReference type="Proteomes" id="UP000092177">
    <property type="component" value="Chromosome 12"/>
</dbReference>
<dbReference type="AlphaFoldDB" id="A0A1B7XQH9"/>
<evidence type="ECO:0000256" key="1">
    <source>
        <dbReference type="SAM" id="MobiDB-lite"/>
    </source>
</evidence>